<sequence length="179" mass="20666">MSLKWLMSFKELEGQLARWVERLQQYDFQIIYRKGVLHKNANGLSRRPCANTKCQYCARIEIKEASKIGSVVARIVLSEEKLETWRQEQLEDPGISIILQGKEAGIRPSWQEVASKETSAKVYWSYWDSLEVKDGALYKVWKAPNLKSSVAQLVVPKKRVQEILKEIHDSSSGDNFYSE</sequence>
<accession>A0A151WEW9</accession>
<dbReference type="Proteomes" id="UP000075809">
    <property type="component" value="Unassembled WGS sequence"/>
</dbReference>
<dbReference type="EMBL" id="KQ983233">
    <property type="protein sequence ID" value="KYQ46393.1"/>
    <property type="molecule type" value="Genomic_DNA"/>
</dbReference>
<reference evidence="1 2" key="1">
    <citation type="submission" date="2015-09" db="EMBL/GenBank/DDBJ databases">
        <title>Trachymyrmex zeteki WGS genome.</title>
        <authorList>
            <person name="Nygaard S."/>
            <person name="Hu H."/>
            <person name="Boomsma J."/>
            <person name="Zhang G."/>
        </authorList>
    </citation>
    <scope>NUCLEOTIDE SEQUENCE [LARGE SCALE GENOMIC DNA]</scope>
    <source>
        <strain evidence="1">Tzet28-1</strain>
        <tissue evidence="1">Whole body</tissue>
    </source>
</reference>
<dbReference type="AlphaFoldDB" id="A0A151WEW9"/>
<organism evidence="1 2">
    <name type="scientific">Mycetomoellerius zeteki</name>
    <dbReference type="NCBI Taxonomy" id="64791"/>
    <lineage>
        <taxon>Eukaryota</taxon>
        <taxon>Metazoa</taxon>
        <taxon>Ecdysozoa</taxon>
        <taxon>Arthropoda</taxon>
        <taxon>Hexapoda</taxon>
        <taxon>Insecta</taxon>
        <taxon>Pterygota</taxon>
        <taxon>Neoptera</taxon>
        <taxon>Endopterygota</taxon>
        <taxon>Hymenoptera</taxon>
        <taxon>Apocrita</taxon>
        <taxon>Aculeata</taxon>
        <taxon>Formicoidea</taxon>
        <taxon>Formicidae</taxon>
        <taxon>Myrmicinae</taxon>
        <taxon>Mycetomoellerius</taxon>
    </lineage>
</organism>
<protein>
    <submittedName>
        <fullName evidence="1">Uncharacterized protein</fullName>
    </submittedName>
</protein>
<name>A0A151WEW9_9HYME</name>
<evidence type="ECO:0000313" key="2">
    <source>
        <dbReference type="Proteomes" id="UP000075809"/>
    </source>
</evidence>
<dbReference type="PANTHER" id="PTHR37984">
    <property type="entry name" value="PROTEIN CBG26694"/>
    <property type="match status" value="1"/>
</dbReference>
<evidence type="ECO:0000313" key="1">
    <source>
        <dbReference type="EMBL" id="KYQ46393.1"/>
    </source>
</evidence>
<dbReference type="InterPro" id="IPR050951">
    <property type="entry name" value="Retrovirus_Pol_polyprotein"/>
</dbReference>
<gene>
    <name evidence="1" type="ORF">ALC60_14612</name>
</gene>
<dbReference type="PANTHER" id="PTHR37984:SF5">
    <property type="entry name" value="PROTEIN NYNRIN-LIKE"/>
    <property type="match status" value="1"/>
</dbReference>
<proteinExistence type="predicted"/>
<keyword evidence="2" id="KW-1185">Reference proteome</keyword>